<name>X1T9D4_9ZZZZ</name>
<dbReference type="SUPFAM" id="SSF52172">
    <property type="entry name" value="CheY-like"/>
    <property type="match status" value="1"/>
</dbReference>
<evidence type="ECO:0000259" key="1">
    <source>
        <dbReference type="PROSITE" id="PS50110"/>
    </source>
</evidence>
<comment type="caution">
    <text evidence="2">The sequence shown here is derived from an EMBL/GenBank/DDBJ whole genome shotgun (WGS) entry which is preliminary data.</text>
</comment>
<organism evidence="2">
    <name type="scientific">marine sediment metagenome</name>
    <dbReference type="NCBI Taxonomy" id="412755"/>
    <lineage>
        <taxon>unclassified sequences</taxon>
        <taxon>metagenomes</taxon>
        <taxon>ecological metagenomes</taxon>
    </lineage>
</organism>
<dbReference type="Gene3D" id="3.40.50.2300">
    <property type="match status" value="1"/>
</dbReference>
<protein>
    <recommendedName>
        <fullName evidence="1">Response regulatory domain-containing protein</fullName>
    </recommendedName>
</protein>
<evidence type="ECO:0000313" key="2">
    <source>
        <dbReference type="EMBL" id="GAI76614.1"/>
    </source>
</evidence>
<dbReference type="PROSITE" id="PS50110">
    <property type="entry name" value="RESPONSE_REGULATORY"/>
    <property type="match status" value="1"/>
</dbReference>
<dbReference type="InterPro" id="IPR001789">
    <property type="entry name" value="Sig_transdc_resp-reg_receiver"/>
</dbReference>
<sequence>MKMHQLVLVVDDHQEMLRMVTRILELEGYDVVVANDGISALALL</sequence>
<gene>
    <name evidence="2" type="ORF">S12H4_24293</name>
</gene>
<proteinExistence type="predicted"/>
<feature type="domain" description="Response regulatory" evidence="1">
    <location>
        <begin position="6"/>
        <end position="44"/>
    </location>
</feature>
<dbReference type="AlphaFoldDB" id="X1T9D4"/>
<dbReference type="EMBL" id="BARW01013141">
    <property type="protein sequence ID" value="GAI76614.1"/>
    <property type="molecule type" value="Genomic_DNA"/>
</dbReference>
<dbReference type="GO" id="GO:0000160">
    <property type="term" value="P:phosphorelay signal transduction system"/>
    <property type="evidence" value="ECO:0007669"/>
    <property type="project" value="InterPro"/>
</dbReference>
<dbReference type="InterPro" id="IPR011006">
    <property type="entry name" value="CheY-like_superfamily"/>
</dbReference>
<accession>X1T9D4</accession>
<reference evidence="2" key="1">
    <citation type="journal article" date="2014" name="Front. Microbiol.">
        <title>High frequency of phylogenetically diverse reductive dehalogenase-homologous genes in deep subseafloor sedimentary metagenomes.</title>
        <authorList>
            <person name="Kawai M."/>
            <person name="Futagami T."/>
            <person name="Toyoda A."/>
            <person name="Takaki Y."/>
            <person name="Nishi S."/>
            <person name="Hori S."/>
            <person name="Arai W."/>
            <person name="Tsubouchi T."/>
            <person name="Morono Y."/>
            <person name="Uchiyama I."/>
            <person name="Ito T."/>
            <person name="Fujiyama A."/>
            <person name="Inagaki F."/>
            <person name="Takami H."/>
        </authorList>
    </citation>
    <scope>NUCLEOTIDE SEQUENCE</scope>
    <source>
        <strain evidence="2">Expedition CK06-06</strain>
    </source>
</reference>
<feature type="non-terminal residue" evidence="2">
    <location>
        <position position="44"/>
    </location>
</feature>